<dbReference type="Gene3D" id="1.10.1670.10">
    <property type="entry name" value="Helix-hairpin-Helix base-excision DNA repair enzymes (C-terminal)"/>
    <property type="match status" value="1"/>
</dbReference>
<dbReference type="PANTHER" id="PTHR10359:SF18">
    <property type="entry name" value="ENDONUCLEASE III"/>
    <property type="match status" value="1"/>
</dbReference>
<dbReference type="OrthoDB" id="9800977at2"/>
<dbReference type="Pfam" id="PF00633">
    <property type="entry name" value="HHH"/>
    <property type="match status" value="1"/>
</dbReference>
<dbReference type="Pfam" id="PF00730">
    <property type="entry name" value="HhH-GPD"/>
    <property type="match status" value="1"/>
</dbReference>
<gene>
    <name evidence="12" type="primary">nth_1</name>
    <name evidence="10" type="synonym">nth</name>
    <name evidence="12" type="ORF">KTT_21920</name>
</gene>
<dbReference type="SMART" id="SM00478">
    <property type="entry name" value="ENDO3c"/>
    <property type="match status" value="1"/>
</dbReference>
<dbReference type="InterPro" id="IPR003265">
    <property type="entry name" value="HhH-GPD_domain"/>
</dbReference>
<evidence type="ECO:0000256" key="8">
    <source>
        <dbReference type="ARBA" id="ARBA00023204"/>
    </source>
</evidence>
<evidence type="ECO:0000256" key="4">
    <source>
        <dbReference type="ARBA" id="ARBA00022763"/>
    </source>
</evidence>
<evidence type="ECO:0000256" key="5">
    <source>
        <dbReference type="ARBA" id="ARBA00022801"/>
    </source>
</evidence>
<feature type="domain" description="HhH-GPD" evidence="11">
    <location>
        <begin position="48"/>
        <end position="196"/>
    </location>
</feature>
<dbReference type="InterPro" id="IPR000445">
    <property type="entry name" value="HhH_motif"/>
</dbReference>
<dbReference type="InterPro" id="IPR005759">
    <property type="entry name" value="Nth"/>
</dbReference>
<evidence type="ECO:0000256" key="1">
    <source>
        <dbReference type="ARBA" id="ARBA00008343"/>
    </source>
</evidence>
<keyword evidence="6 10" id="KW-0408">Iron</keyword>
<feature type="binding site" evidence="10">
    <location>
        <position position="208"/>
    </location>
    <ligand>
        <name>[4Fe-4S] cluster</name>
        <dbReference type="ChEBI" id="CHEBI:49883"/>
    </ligand>
</feature>
<organism evidence="12 13">
    <name type="scientific">Tengunoibacter tsumagoiensis</name>
    <dbReference type="NCBI Taxonomy" id="2014871"/>
    <lineage>
        <taxon>Bacteria</taxon>
        <taxon>Bacillati</taxon>
        <taxon>Chloroflexota</taxon>
        <taxon>Ktedonobacteria</taxon>
        <taxon>Ktedonobacterales</taxon>
        <taxon>Dictyobacteraceae</taxon>
        <taxon>Tengunoibacter</taxon>
    </lineage>
</organism>
<keyword evidence="4 10" id="KW-0227">DNA damage</keyword>
<protein>
    <recommendedName>
        <fullName evidence="10">Endonuclease III</fullName>
        <ecNumber evidence="10">4.2.99.18</ecNumber>
    </recommendedName>
    <alternativeName>
        <fullName evidence="10">DNA-(apurinic or apyrimidinic site) lyase</fullName>
    </alternativeName>
</protein>
<dbReference type="InterPro" id="IPR003651">
    <property type="entry name" value="Endonuclease3_FeS-loop_motif"/>
</dbReference>
<dbReference type="InterPro" id="IPR023170">
    <property type="entry name" value="HhH_base_excis_C"/>
</dbReference>
<comment type="similarity">
    <text evidence="1 10">Belongs to the Nth/MutY family.</text>
</comment>
<dbReference type="EC" id="4.2.99.18" evidence="10"/>
<comment type="function">
    <text evidence="10">DNA repair enzyme that has both DNA N-glycosylase activity and AP-lyase activity. The DNA N-glycosylase activity releases various damaged pyrimidines from DNA by cleaving the N-glycosidic bond, leaving an AP (apurinic/apyrimidinic) site. The AP-lyase activity cleaves the phosphodiester bond 3' to the AP site by a beta-elimination, leaving a 3'-terminal unsaturated sugar and a product with a terminal 5'-phosphate.</text>
</comment>
<sequence>MTPELISPQPDTPSHIQLITQELERLYPDARYDLDFTTPLELLVATQLAAQCTDERVNTVTRVLFQKYRSAQDYAQVSQEELEQDIQKITFFRNKARSIRAACQYILDHYQGEVPQTLREMVRLPGVGRKTANVILGNAFGISEGFIIDTHVGRLVRHFGWTTQEDADRAEQELMRIVPQSDWLPLAHRIIYHGRAICNARKPKCAQCTLQQLCPSSTVKP</sequence>
<keyword evidence="8 10" id="KW-0234">DNA repair</keyword>
<proteinExistence type="inferred from homology"/>
<dbReference type="PANTHER" id="PTHR10359">
    <property type="entry name" value="A/G-SPECIFIC ADENINE GLYCOSYLASE/ENDONUCLEASE III"/>
    <property type="match status" value="1"/>
</dbReference>
<dbReference type="FunFam" id="1.10.340.30:FF:000001">
    <property type="entry name" value="Endonuclease III"/>
    <property type="match status" value="1"/>
</dbReference>
<evidence type="ECO:0000313" key="12">
    <source>
        <dbReference type="EMBL" id="GCE12333.1"/>
    </source>
</evidence>
<keyword evidence="12" id="KW-0540">Nuclease</keyword>
<dbReference type="EMBL" id="BIFR01000001">
    <property type="protein sequence ID" value="GCE12333.1"/>
    <property type="molecule type" value="Genomic_DNA"/>
</dbReference>
<evidence type="ECO:0000256" key="10">
    <source>
        <dbReference type="HAMAP-Rule" id="MF_00942"/>
    </source>
</evidence>
<dbReference type="GO" id="GO:0051539">
    <property type="term" value="F:4 iron, 4 sulfur cluster binding"/>
    <property type="evidence" value="ECO:0007669"/>
    <property type="project" value="UniProtKB-UniRule"/>
</dbReference>
<keyword evidence="12" id="KW-0255">Endonuclease</keyword>
<dbReference type="HAMAP" id="MF_00942">
    <property type="entry name" value="Nth"/>
    <property type="match status" value="1"/>
</dbReference>
<reference evidence="13" key="1">
    <citation type="submission" date="2018-12" db="EMBL/GenBank/DDBJ databases">
        <title>Tengunoibacter tsumagoiensis gen. nov., sp. nov., Dictyobacter kobayashii sp. nov., D. alpinus sp. nov., and D. joshuensis sp. nov. and description of Dictyobacteraceae fam. nov. within the order Ktedonobacterales isolated from Tengu-no-mugimeshi.</title>
        <authorList>
            <person name="Wang C.M."/>
            <person name="Zheng Y."/>
            <person name="Sakai Y."/>
            <person name="Toyoda A."/>
            <person name="Minakuchi Y."/>
            <person name="Abe K."/>
            <person name="Yokota A."/>
            <person name="Yabe S."/>
        </authorList>
    </citation>
    <scope>NUCLEOTIDE SEQUENCE [LARGE SCALE GENOMIC DNA]</scope>
    <source>
        <strain evidence="13">Uno3</strain>
    </source>
</reference>
<dbReference type="GO" id="GO:0019104">
    <property type="term" value="F:DNA N-glycosylase activity"/>
    <property type="evidence" value="ECO:0007669"/>
    <property type="project" value="UniProtKB-UniRule"/>
</dbReference>
<keyword evidence="7 10" id="KW-0411">Iron-sulfur</keyword>
<feature type="binding site" evidence="10">
    <location>
        <position position="198"/>
    </location>
    <ligand>
        <name>[4Fe-4S] cluster</name>
        <dbReference type="ChEBI" id="CHEBI:49883"/>
    </ligand>
</feature>
<dbReference type="NCBIfam" id="TIGR01083">
    <property type="entry name" value="nth"/>
    <property type="match status" value="1"/>
</dbReference>
<keyword evidence="9 10" id="KW-0326">Glycosidase</keyword>
<dbReference type="SMART" id="SM00525">
    <property type="entry name" value="FES"/>
    <property type="match status" value="1"/>
</dbReference>
<comment type="catalytic activity">
    <reaction evidence="10">
        <text>2'-deoxyribonucleotide-(2'-deoxyribose 5'-phosphate)-2'-deoxyribonucleotide-DNA = a 3'-end 2'-deoxyribonucleotide-(2,3-dehydro-2,3-deoxyribose 5'-phosphate)-DNA + a 5'-end 5'-phospho-2'-deoxyribonucleoside-DNA + H(+)</text>
        <dbReference type="Rhea" id="RHEA:66592"/>
        <dbReference type="Rhea" id="RHEA-COMP:13180"/>
        <dbReference type="Rhea" id="RHEA-COMP:16897"/>
        <dbReference type="Rhea" id="RHEA-COMP:17067"/>
        <dbReference type="ChEBI" id="CHEBI:15378"/>
        <dbReference type="ChEBI" id="CHEBI:136412"/>
        <dbReference type="ChEBI" id="CHEBI:157695"/>
        <dbReference type="ChEBI" id="CHEBI:167181"/>
        <dbReference type="EC" id="4.2.99.18"/>
    </reaction>
</comment>
<feature type="binding site" evidence="10">
    <location>
        <position position="205"/>
    </location>
    <ligand>
        <name>[4Fe-4S] cluster</name>
        <dbReference type="ChEBI" id="CHEBI:49883"/>
    </ligand>
</feature>
<keyword evidence="2 10" id="KW-0004">4Fe-4S</keyword>
<dbReference type="InterPro" id="IPR004035">
    <property type="entry name" value="Endouclease-III_FeS-bd_BS"/>
</dbReference>
<dbReference type="InterPro" id="IPR004036">
    <property type="entry name" value="Endonuclease-III-like_CS2"/>
</dbReference>
<name>A0A401ZZR3_9CHLR</name>
<comment type="caution">
    <text evidence="12">The sequence shown here is derived from an EMBL/GenBank/DDBJ whole genome shotgun (WGS) entry which is preliminary data.</text>
</comment>
<dbReference type="InterPro" id="IPR011257">
    <property type="entry name" value="DNA_glycosylase"/>
</dbReference>
<keyword evidence="13" id="KW-1185">Reference proteome</keyword>
<dbReference type="Proteomes" id="UP000287352">
    <property type="component" value="Unassembled WGS sequence"/>
</dbReference>
<evidence type="ECO:0000313" key="13">
    <source>
        <dbReference type="Proteomes" id="UP000287352"/>
    </source>
</evidence>
<keyword evidence="5 10" id="KW-0378">Hydrolase</keyword>
<evidence type="ECO:0000256" key="2">
    <source>
        <dbReference type="ARBA" id="ARBA00022485"/>
    </source>
</evidence>
<evidence type="ECO:0000259" key="11">
    <source>
        <dbReference type="SMART" id="SM00478"/>
    </source>
</evidence>
<keyword evidence="10" id="KW-0456">Lyase</keyword>
<dbReference type="RefSeq" id="WP_126579966.1">
    <property type="nucleotide sequence ID" value="NZ_BIFR01000001.1"/>
</dbReference>
<evidence type="ECO:0000256" key="6">
    <source>
        <dbReference type="ARBA" id="ARBA00023004"/>
    </source>
</evidence>
<dbReference type="AlphaFoldDB" id="A0A401ZZR3"/>
<dbReference type="GO" id="GO:0006285">
    <property type="term" value="P:base-excision repair, AP site formation"/>
    <property type="evidence" value="ECO:0007669"/>
    <property type="project" value="TreeGrafter"/>
</dbReference>
<keyword evidence="10" id="KW-0238">DNA-binding</keyword>
<dbReference type="GO" id="GO:0140078">
    <property type="term" value="F:class I DNA-(apurinic or apyrimidinic site) endonuclease activity"/>
    <property type="evidence" value="ECO:0007669"/>
    <property type="project" value="UniProtKB-EC"/>
</dbReference>
<dbReference type="GO" id="GO:0046872">
    <property type="term" value="F:metal ion binding"/>
    <property type="evidence" value="ECO:0007669"/>
    <property type="project" value="UniProtKB-KW"/>
</dbReference>
<feature type="binding site" evidence="10">
    <location>
        <position position="214"/>
    </location>
    <ligand>
        <name>[4Fe-4S] cluster</name>
        <dbReference type="ChEBI" id="CHEBI:49883"/>
    </ligand>
</feature>
<dbReference type="Gene3D" id="1.10.340.30">
    <property type="entry name" value="Hypothetical protein, domain 2"/>
    <property type="match status" value="1"/>
</dbReference>
<comment type="cofactor">
    <cofactor evidence="10">
        <name>[4Fe-4S] cluster</name>
        <dbReference type="ChEBI" id="CHEBI:49883"/>
    </cofactor>
    <text evidence="10">Binds 1 [4Fe-4S] cluster.</text>
</comment>
<accession>A0A401ZZR3</accession>
<evidence type="ECO:0000256" key="7">
    <source>
        <dbReference type="ARBA" id="ARBA00023014"/>
    </source>
</evidence>
<dbReference type="PIRSF" id="PIRSF001435">
    <property type="entry name" value="Nth"/>
    <property type="match status" value="1"/>
</dbReference>
<evidence type="ECO:0000256" key="9">
    <source>
        <dbReference type="ARBA" id="ARBA00023295"/>
    </source>
</evidence>
<dbReference type="CDD" id="cd00056">
    <property type="entry name" value="ENDO3c"/>
    <property type="match status" value="1"/>
</dbReference>
<dbReference type="GO" id="GO:0003677">
    <property type="term" value="F:DNA binding"/>
    <property type="evidence" value="ECO:0007669"/>
    <property type="project" value="UniProtKB-UniRule"/>
</dbReference>
<evidence type="ECO:0000256" key="3">
    <source>
        <dbReference type="ARBA" id="ARBA00022723"/>
    </source>
</evidence>
<dbReference type="PROSITE" id="PS00764">
    <property type="entry name" value="ENDONUCLEASE_III_1"/>
    <property type="match status" value="1"/>
</dbReference>
<dbReference type="SUPFAM" id="SSF48150">
    <property type="entry name" value="DNA-glycosylase"/>
    <property type="match status" value="1"/>
</dbReference>
<keyword evidence="3 10" id="KW-0479">Metal-binding</keyword>
<dbReference type="PROSITE" id="PS01155">
    <property type="entry name" value="ENDONUCLEASE_III_2"/>
    <property type="match status" value="1"/>
</dbReference>